<accession>A0A0W1AL68</accession>
<comment type="caution">
    <text evidence="1">The sequence shown here is derived from an EMBL/GenBank/DDBJ whole genome shotgun (WGS) entry which is preliminary data.</text>
</comment>
<keyword evidence="2" id="KW-1185">Reference proteome</keyword>
<evidence type="ECO:0000313" key="1">
    <source>
        <dbReference type="EMBL" id="KTD82095.1"/>
    </source>
</evidence>
<sequence>MRFFFCGIVSLFLVFVSPTYAILLSHPSSPVPECNQSYENAHEPKVLSQIFSELYDICVRKGGIRVNTQYIRSGNSSEPYDVILNCIGEKPSDYVLFTCTYGTFKD</sequence>
<dbReference type="RefSeq" id="WP_058491581.1">
    <property type="nucleotide sequence ID" value="NZ_CBCRUR010000013.1"/>
</dbReference>
<dbReference type="EMBL" id="LNZC01000001">
    <property type="protein sequence ID" value="KTD82095.1"/>
    <property type="molecule type" value="Genomic_DNA"/>
</dbReference>
<gene>
    <name evidence="1" type="ORF">Lwor_0015</name>
</gene>
<dbReference type="Proteomes" id="UP000054662">
    <property type="component" value="Unassembled WGS sequence"/>
</dbReference>
<organism evidence="1 2">
    <name type="scientific">Legionella worsleiensis</name>
    <dbReference type="NCBI Taxonomy" id="45076"/>
    <lineage>
        <taxon>Bacteria</taxon>
        <taxon>Pseudomonadati</taxon>
        <taxon>Pseudomonadota</taxon>
        <taxon>Gammaproteobacteria</taxon>
        <taxon>Legionellales</taxon>
        <taxon>Legionellaceae</taxon>
        <taxon>Legionella</taxon>
    </lineage>
</organism>
<dbReference type="AlphaFoldDB" id="A0A0W1AL68"/>
<evidence type="ECO:0000313" key="2">
    <source>
        <dbReference type="Proteomes" id="UP000054662"/>
    </source>
</evidence>
<reference evidence="1 2" key="1">
    <citation type="submission" date="2015-11" db="EMBL/GenBank/DDBJ databases">
        <title>Genomic analysis of 38 Legionella species identifies large and diverse effector repertoires.</title>
        <authorList>
            <person name="Burstein D."/>
            <person name="Amaro F."/>
            <person name="Zusman T."/>
            <person name="Lifshitz Z."/>
            <person name="Cohen O."/>
            <person name="Gilbert J.A."/>
            <person name="Pupko T."/>
            <person name="Shuman H.A."/>
            <person name="Segal G."/>
        </authorList>
    </citation>
    <scope>NUCLEOTIDE SEQUENCE [LARGE SCALE GENOMIC DNA]</scope>
    <source>
        <strain evidence="1 2">ATCC 49508</strain>
    </source>
</reference>
<name>A0A0W1AL68_9GAMM</name>
<dbReference type="OrthoDB" id="5648104at2"/>
<dbReference type="PATRIC" id="fig|45076.6.peg.16"/>
<dbReference type="STRING" id="45076.Lwor_0015"/>
<protein>
    <submittedName>
        <fullName evidence="1">Uncharacterized protein</fullName>
    </submittedName>
</protein>
<proteinExistence type="predicted"/>